<evidence type="ECO:0000313" key="5">
    <source>
        <dbReference type="EMBL" id="VDD91042.1"/>
    </source>
</evidence>
<dbReference type="FunFam" id="1.10.555.10:FF:000045">
    <property type="entry name" value="RhoGAP domain containing protein"/>
    <property type="match status" value="1"/>
</dbReference>
<dbReference type="PROSITE" id="PS51016">
    <property type="entry name" value="MYTH4"/>
    <property type="match status" value="1"/>
</dbReference>
<dbReference type="GO" id="GO:0005096">
    <property type="term" value="F:GTPase activator activity"/>
    <property type="evidence" value="ECO:0007669"/>
    <property type="project" value="TreeGrafter"/>
</dbReference>
<dbReference type="Pfam" id="PF00784">
    <property type="entry name" value="MyTH4"/>
    <property type="match status" value="1"/>
</dbReference>
<dbReference type="InterPro" id="IPR000857">
    <property type="entry name" value="MyTH4_dom"/>
</dbReference>
<evidence type="ECO:0000256" key="1">
    <source>
        <dbReference type="SAM" id="MobiDB-lite"/>
    </source>
</evidence>
<dbReference type="STRING" id="51028.A0A0N4V7B8"/>
<evidence type="ECO:0000259" key="4">
    <source>
        <dbReference type="PROSITE" id="PS51016"/>
    </source>
</evidence>
<dbReference type="Pfam" id="PF00397">
    <property type="entry name" value="WW"/>
    <property type="match status" value="1"/>
</dbReference>
<feature type="domain" description="Rho-GAP" evidence="3">
    <location>
        <begin position="592"/>
        <end position="779"/>
    </location>
</feature>
<gene>
    <name evidence="5" type="ORF">EVEC_LOCUS5793</name>
</gene>
<dbReference type="SUPFAM" id="SSF51045">
    <property type="entry name" value="WW domain"/>
    <property type="match status" value="1"/>
</dbReference>
<dbReference type="PROSITE" id="PS50020">
    <property type="entry name" value="WW_DOMAIN_2"/>
    <property type="match status" value="1"/>
</dbReference>
<dbReference type="FunFam" id="2.20.70.10:FF:000022">
    <property type="entry name" value="Rho GTPase activating protein 39"/>
    <property type="match status" value="1"/>
</dbReference>
<feature type="compositionally biased region" description="Low complexity" evidence="1">
    <location>
        <begin position="279"/>
        <end position="296"/>
    </location>
</feature>
<dbReference type="InterPro" id="IPR008936">
    <property type="entry name" value="Rho_GTPase_activation_prot"/>
</dbReference>
<sequence>MENETNQSVKDDSSGRNEFLCRSPEVLVTFQAGSANLSMNFVILTLTIRRVEWVEIVEPETKQHMYANLRTGECAWEPPAGVHVRRAHPDQWWELFDPKTQRFYYYNATSGKTVWQRPSNSDIIPLAKLQVYLANASLKDNTESSSDHGDHCGTNLPKEKVKTTKKNSETQTSPRHGRRGVTRGLSGAVYAQNASPDLGLVSACRGAFPKTPCTLQTEQPSSTQFSPFETSTVAEVSSQKMLQKNSSAAAQLVRAAAVIQELPETVSDVLLDSLPALPSGSSNSSKLGGSSANSDSFLADSMRPDKPSAPRASGSARFPVEDEALDLARRELTKKARARVAIDLELMLQNLSIGEGGFAYTGSFRRPRESYSPLNTSSPTTSRKGSVSDATECMRGKVADGPGASRDDTAVSGLKFLKSINLDGSTKTWTKDAIKQPLTDSAEKNFKKEAVALFKVVQCYMGDRKSKLSPNQLALSLCEAGYMKEPIGDELFCQLIKQLSGNEKYDSIRRGWELLAIFLTFFIPRNEDVLKTLTAFIELNSDRSSDSSEIGVSQYAIQCSRRLRSAQAKREPNMQRIQESRVHIFSPPQFSASLEDLMVMQAEKFPGRKIPWIETTLIELILSSDGEHTEGIFRVAANPDHVNTARLRLDRGVVPVVRDAHVPASLLKLWLRSLPDPVIPTSLYSKCLEISEQPSDCCRVVDSLPILNRLVLVKLLDLLQQMAREEVVKFTKMDSGNLALVIAPNILRCDSDDPRVMFDNARREMSFLKMLIGNYDASYIHDML</sequence>
<dbReference type="AlphaFoldDB" id="A0A0N4V7B8"/>
<feature type="region of interest" description="Disordered" evidence="1">
    <location>
        <begin position="279"/>
        <end position="317"/>
    </location>
</feature>
<evidence type="ECO:0000313" key="7">
    <source>
        <dbReference type="WBParaSite" id="EVEC_0000618201-mRNA-1"/>
    </source>
</evidence>
<evidence type="ECO:0000259" key="2">
    <source>
        <dbReference type="PROSITE" id="PS50020"/>
    </source>
</evidence>
<reference evidence="5 6" key="2">
    <citation type="submission" date="2018-10" db="EMBL/GenBank/DDBJ databases">
        <authorList>
            <consortium name="Pathogen Informatics"/>
        </authorList>
    </citation>
    <scope>NUCLEOTIDE SEQUENCE [LARGE SCALE GENOMIC DNA]</scope>
</reference>
<dbReference type="SMART" id="SM00139">
    <property type="entry name" value="MyTH4"/>
    <property type="match status" value="1"/>
</dbReference>
<dbReference type="SMART" id="SM00456">
    <property type="entry name" value="WW"/>
    <property type="match status" value="2"/>
</dbReference>
<feature type="region of interest" description="Disordered" evidence="1">
    <location>
        <begin position="140"/>
        <end position="181"/>
    </location>
</feature>
<dbReference type="InterPro" id="IPR038185">
    <property type="entry name" value="MyTH4_dom_sf"/>
</dbReference>
<feature type="compositionally biased region" description="Polar residues" evidence="1">
    <location>
        <begin position="372"/>
        <end position="389"/>
    </location>
</feature>
<evidence type="ECO:0000259" key="3">
    <source>
        <dbReference type="PROSITE" id="PS50238"/>
    </source>
</evidence>
<dbReference type="OrthoDB" id="437889at2759"/>
<feature type="domain" description="MyTH4" evidence="4">
    <location>
        <begin position="429"/>
        <end position="588"/>
    </location>
</feature>
<dbReference type="Gene3D" id="1.25.40.530">
    <property type="entry name" value="MyTH4 domain"/>
    <property type="match status" value="1"/>
</dbReference>
<dbReference type="Pfam" id="PF00620">
    <property type="entry name" value="RhoGAP"/>
    <property type="match status" value="1"/>
</dbReference>
<dbReference type="Gene3D" id="1.10.555.10">
    <property type="entry name" value="Rho GTPase activation protein"/>
    <property type="match status" value="1"/>
</dbReference>
<dbReference type="InterPro" id="IPR000198">
    <property type="entry name" value="RhoGAP_dom"/>
</dbReference>
<dbReference type="GO" id="GO:0005737">
    <property type="term" value="C:cytoplasm"/>
    <property type="evidence" value="ECO:0007669"/>
    <property type="project" value="TreeGrafter"/>
</dbReference>
<dbReference type="PROSITE" id="PS50238">
    <property type="entry name" value="RHOGAP"/>
    <property type="match status" value="1"/>
</dbReference>
<dbReference type="GO" id="GO:0005856">
    <property type="term" value="C:cytoskeleton"/>
    <property type="evidence" value="ECO:0007669"/>
    <property type="project" value="InterPro"/>
</dbReference>
<dbReference type="SMART" id="SM00324">
    <property type="entry name" value="RhoGAP"/>
    <property type="match status" value="1"/>
</dbReference>
<dbReference type="CDD" id="cd00201">
    <property type="entry name" value="WW"/>
    <property type="match status" value="1"/>
</dbReference>
<proteinExistence type="predicted"/>
<dbReference type="Gene3D" id="2.20.70.10">
    <property type="match status" value="1"/>
</dbReference>
<reference evidence="7" key="1">
    <citation type="submission" date="2017-02" db="UniProtKB">
        <authorList>
            <consortium name="WormBaseParasite"/>
        </authorList>
    </citation>
    <scope>IDENTIFICATION</scope>
</reference>
<dbReference type="SUPFAM" id="SSF48350">
    <property type="entry name" value="GTPase activation domain, GAP"/>
    <property type="match status" value="1"/>
</dbReference>
<organism evidence="7">
    <name type="scientific">Enterobius vermicularis</name>
    <name type="common">Human pinworm</name>
    <dbReference type="NCBI Taxonomy" id="51028"/>
    <lineage>
        <taxon>Eukaryota</taxon>
        <taxon>Metazoa</taxon>
        <taxon>Ecdysozoa</taxon>
        <taxon>Nematoda</taxon>
        <taxon>Chromadorea</taxon>
        <taxon>Rhabditida</taxon>
        <taxon>Spirurina</taxon>
        <taxon>Oxyuridomorpha</taxon>
        <taxon>Oxyuroidea</taxon>
        <taxon>Oxyuridae</taxon>
        <taxon>Enterobius</taxon>
    </lineage>
</organism>
<accession>A0A0N4V7B8</accession>
<feature type="domain" description="WW" evidence="2">
    <location>
        <begin position="86"/>
        <end position="120"/>
    </location>
</feature>
<keyword evidence="6" id="KW-1185">Reference proteome</keyword>
<dbReference type="GO" id="GO:0007165">
    <property type="term" value="P:signal transduction"/>
    <property type="evidence" value="ECO:0007669"/>
    <property type="project" value="InterPro"/>
</dbReference>
<feature type="compositionally biased region" description="Basic and acidic residues" evidence="1">
    <location>
        <begin position="140"/>
        <end position="168"/>
    </location>
</feature>
<dbReference type="InterPro" id="IPR001202">
    <property type="entry name" value="WW_dom"/>
</dbReference>
<dbReference type="PANTHER" id="PTHR45876">
    <property type="entry name" value="FI04035P"/>
    <property type="match status" value="1"/>
</dbReference>
<evidence type="ECO:0000313" key="6">
    <source>
        <dbReference type="Proteomes" id="UP000274131"/>
    </source>
</evidence>
<dbReference type="PANTHER" id="PTHR45876:SF8">
    <property type="entry name" value="FI04035P"/>
    <property type="match status" value="1"/>
</dbReference>
<dbReference type="Proteomes" id="UP000274131">
    <property type="component" value="Unassembled WGS sequence"/>
</dbReference>
<dbReference type="EMBL" id="UXUI01008270">
    <property type="protein sequence ID" value="VDD91042.1"/>
    <property type="molecule type" value="Genomic_DNA"/>
</dbReference>
<dbReference type="WBParaSite" id="EVEC_0000618201-mRNA-1">
    <property type="protein sequence ID" value="EVEC_0000618201-mRNA-1"/>
    <property type="gene ID" value="EVEC_0000618201"/>
</dbReference>
<name>A0A0N4V7B8_ENTVE</name>
<dbReference type="InterPro" id="IPR036020">
    <property type="entry name" value="WW_dom_sf"/>
</dbReference>
<feature type="region of interest" description="Disordered" evidence="1">
    <location>
        <begin position="370"/>
        <end position="389"/>
    </location>
</feature>
<protein>
    <submittedName>
        <fullName evidence="7">Rho GTPase-activating protein 39</fullName>
    </submittedName>
</protein>